<comment type="caution">
    <text evidence="1">The sequence shown here is derived from an EMBL/GenBank/DDBJ whole genome shotgun (WGS) entry which is preliminary data.</text>
</comment>
<keyword evidence="2" id="KW-1185">Reference proteome</keyword>
<evidence type="ECO:0000313" key="1">
    <source>
        <dbReference type="EMBL" id="CAG8602648.1"/>
    </source>
</evidence>
<organism evidence="1 2">
    <name type="scientific">Gigaspora margarita</name>
    <dbReference type="NCBI Taxonomy" id="4874"/>
    <lineage>
        <taxon>Eukaryota</taxon>
        <taxon>Fungi</taxon>
        <taxon>Fungi incertae sedis</taxon>
        <taxon>Mucoromycota</taxon>
        <taxon>Glomeromycotina</taxon>
        <taxon>Glomeromycetes</taxon>
        <taxon>Diversisporales</taxon>
        <taxon>Gigasporaceae</taxon>
        <taxon>Gigaspora</taxon>
    </lineage>
</organism>
<proteinExistence type="predicted"/>
<feature type="non-terminal residue" evidence="1">
    <location>
        <position position="1"/>
    </location>
</feature>
<accession>A0ABN7UJJ5</accession>
<dbReference type="EMBL" id="CAJVQB010003257">
    <property type="protein sequence ID" value="CAG8602648.1"/>
    <property type="molecule type" value="Genomic_DNA"/>
</dbReference>
<reference evidence="1 2" key="1">
    <citation type="submission" date="2021-06" db="EMBL/GenBank/DDBJ databases">
        <authorList>
            <person name="Kallberg Y."/>
            <person name="Tangrot J."/>
            <person name="Rosling A."/>
        </authorList>
    </citation>
    <scope>NUCLEOTIDE SEQUENCE [LARGE SCALE GENOMIC DNA]</scope>
    <source>
        <strain evidence="1 2">120-4 pot B 10/14</strain>
    </source>
</reference>
<sequence>ENLSISKVLNLNTFYNNLEELEFSIDEKYYDEESHSEAETISN</sequence>
<gene>
    <name evidence="1" type="ORF">GMARGA_LOCUS6963</name>
</gene>
<protein>
    <submittedName>
        <fullName evidence="1">34554_t:CDS:1</fullName>
    </submittedName>
</protein>
<dbReference type="Proteomes" id="UP000789901">
    <property type="component" value="Unassembled WGS sequence"/>
</dbReference>
<name>A0ABN7UJJ5_GIGMA</name>
<evidence type="ECO:0000313" key="2">
    <source>
        <dbReference type="Proteomes" id="UP000789901"/>
    </source>
</evidence>